<dbReference type="InterPro" id="IPR027417">
    <property type="entry name" value="P-loop_NTPase"/>
</dbReference>
<dbReference type="Proteomes" id="UP001169069">
    <property type="component" value="Unassembled WGS sequence"/>
</dbReference>
<evidence type="ECO:0000256" key="4">
    <source>
        <dbReference type="ARBA" id="ARBA00023125"/>
    </source>
</evidence>
<dbReference type="PROSITE" id="PS50045">
    <property type="entry name" value="SIGMA54_INTERACT_4"/>
    <property type="match status" value="1"/>
</dbReference>
<comment type="caution">
    <text evidence="7">The sequence shown here is derived from an EMBL/GenBank/DDBJ whole genome shotgun (WGS) entry which is preliminary data.</text>
</comment>
<dbReference type="SMART" id="SM00382">
    <property type="entry name" value="AAA"/>
    <property type="match status" value="1"/>
</dbReference>
<evidence type="ECO:0000259" key="6">
    <source>
        <dbReference type="PROSITE" id="PS50045"/>
    </source>
</evidence>
<dbReference type="SUPFAM" id="SSF55781">
    <property type="entry name" value="GAF domain-like"/>
    <property type="match status" value="1"/>
</dbReference>
<dbReference type="Gene3D" id="3.40.50.300">
    <property type="entry name" value="P-loop containing nucleotide triphosphate hydrolases"/>
    <property type="match status" value="1"/>
</dbReference>
<dbReference type="PANTHER" id="PTHR32071">
    <property type="entry name" value="TRANSCRIPTIONAL REGULATORY PROTEIN"/>
    <property type="match status" value="1"/>
</dbReference>
<dbReference type="RefSeq" id="WP_289412095.1">
    <property type="nucleotide sequence ID" value="NZ_JAQIBD010000001.1"/>
</dbReference>
<dbReference type="SUPFAM" id="SSF52540">
    <property type="entry name" value="P-loop containing nucleoside triphosphate hydrolases"/>
    <property type="match status" value="1"/>
</dbReference>
<dbReference type="InterPro" id="IPR003018">
    <property type="entry name" value="GAF"/>
</dbReference>
<dbReference type="PANTHER" id="PTHR32071:SF57">
    <property type="entry name" value="C4-DICARBOXYLATE TRANSPORT TRANSCRIPTIONAL REGULATORY PROTEIN DCTD"/>
    <property type="match status" value="1"/>
</dbReference>
<dbReference type="CDD" id="cd00009">
    <property type="entry name" value="AAA"/>
    <property type="match status" value="1"/>
</dbReference>
<dbReference type="PRINTS" id="PR01590">
    <property type="entry name" value="HTHFIS"/>
</dbReference>
<feature type="domain" description="Sigma-54 factor interaction" evidence="6">
    <location>
        <begin position="208"/>
        <end position="436"/>
    </location>
</feature>
<accession>A0ABT7QWA8</accession>
<dbReference type="InterPro" id="IPR003593">
    <property type="entry name" value="AAA+_ATPase"/>
</dbReference>
<dbReference type="InterPro" id="IPR002078">
    <property type="entry name" value="Sigma_54_int"/>
</dbReference>
<keyword evidence="1" id="KW-0547">Nucleotide-binding</keyword>
<dbReference type="InterPro" id="IPR025943">
    <property type="entry name" value="Sigma_54_int_dom_ATP-bd_2"/>
</dbReference>
<dbReference type="Gene3D" id="1.10.10.60">
    <property type="entry name" value="Homeodomain-like"/>
    <property type="match status" value="1"/>
</dbReference>
<dbReference type="InterPro" id="IPR058031">
    <property type="entry name" value="AAA_lid_NorR"/>
</dbReference>
<dbReference type="PROSITE" id="PS00675">
    <property type="entry name" value="SIGMA54_INTERACT_1"/>
    <property type="match status" value="1"/>
</dbReference>
<dbReference type="InterPro" id="IPR009057">
    <property type="entry name" value="Homeodomain-like_sf"/>
</dbReference>
<dbReference type="Pfam" id="PF00158">
    <property type="entry name" value="Sigma54_activat"/>
    <property type="match status" value="1"/>
</dbReference>
<evidence type="ECO:0000256" key="5">
    <source>
        <dbReference type="ARBA" id="ARBA00023163"/>
    </source>
</evidence>
<keyword evidence="2" id="KW-0067">ATP-binding</keyword>
<organism evidence="7 8">
    <name type="scientific">Sulfurovum zhangzhouensis</name>
    <dbReference type="NCBI Taxonomy" id="3019067"/>
    <lineage>
        <taxon>Bacteria</taxon>
        <taxon>Pseudomonadati</taxon>
        <taxon>Campylobacterota</taxon>
        <taxon>Epsilonproteobacteria</taxon>
        <taxon>Campylobacterales</taxon>
        <taxon>Sulfurovaceae</taxon>
        <taxon>Sulfurovum</taxon>
    </lineage>
</organism>
<keyword evidence="3" id="KW-0805">Transcription regulation</keyword>
<dbReference type="Gene3D" id="1.10.8.60">
    <property type="match status" value="1"/>
</dbReference>
<dbReference type="InterPro" id="IPR025662">
    <property type="entry name" value="Sigma_54_int_dom_ATP-bd_1"/>
</dbReference>
<dbReference type="InterPro" id="IPR025944">
    <property type="entry name" value="Sigma_54_int_dom_CS"/>
</dbReference>
<dbReference type="PROSITE" id="PS00676">
    <property type="entry name" value="SIGMA54_INTERACT_2"/>
    <property type="match status" value="1"/>
</dbReference>
<dbReference type="SMART" id="SM00065">
    <property type="entry name" value="GAF"/>
    <property type="match status" value="1"/>
</dbReference>
<dbReference type="InterPro" id="IPR029016">
    <property type="entry name" value="GAF-like_dom_sf"/>
</dbReference>
<gene>
    <name evidence="7" type="ORF">PGH07_01355</name>
</gene>
<name>A0ABT7QWA8_9BACT</name>
<evidence type="ECO:0000256" key="3">
    <source>
        <dbReference type="ARBA" id="ARBA00023015"/>
    </source>
</evidence>
<dbReference type="EMBL" id="JAQIBD010000001">
    <property type="protein sequence ID" value="MDM5270819.1"/>
    <property type="molecule type" value="Genomic_DNA"/>
</dbReference>
<protein>
    <submittedName>
        <fullName evidence="7">Sigma 54-interacting transcriptional regulator</fullName>
    </submittedName>
</protein>
<keyword evidence="4" id="KW-0238">DNA-binding</keyword>
<evidence type="ECO:0000256" key="2">
    <source>
        <dbReference type="ARBA" id="ARBA00022840"/>
    </source>
</evidence>
<proteinExistence type="predicted"/>
<dbReference type="SUPFAM" id="SSF46689">
    <property type="entry name" value="Homeodomain-like"/>
    <property type="match status" value="1"/>
</dbReference>
<evidence type="ECO:0000256" key="1">
    <source>
        <dbReference type="ARBA" id="ARBA00022741"/>
    </source>
</evidence>
<dbReference type="Pfam" id="PF25601">
    <property type="entry name" value="AAA_lid_14"/>
    <property type="match status" value="1"/>
</dbReference>
<dbReference type="InterPro" id="IPR002197">
    <property type="entry name" value="HTH_Fis"/>
</dbReference>
<dbReference type="Pfam" id="PF01590">
    <property type="entry name" value="GAF"/>
    <property type="match status" value="1"/>
</dbReference>
<keyword evidence="5" id="KW-0804">Transcription</keyword>
<dbReference type="Gene3D" id="3.30.450.40">
    <property type="match status" value="1"/>
</dbReference>
<keyword evidence="8" id="KW-1185">Reference proteome</keyword>
<sequence>MLVSDLPDECQTCSLVFAYKEIGLLYDIAVLLSGSDNVKESIEKGMRMLKHGRYLDRCALFLLNDEKTQLELFASIDLTPQQKSMAIYKIGEGATGLAAKSAEPIVIENIHNNINYLNKMGALNTSLISYVAVPIMQKDGVVGVISANLKKDAPLDFDDIVHMLTILGSISLGTLSVHRRYSKEKEEIQDLKAYYQDEMLSDYKFENIIGRSTAMQQIFSIIETVAPSDATILVRGETGTGKELIAAAVHNISPRKNGPFIKLNCAAISETLLESELFGHEKGAFTDAKEMRKGRFELADGGTLFLDEIGDITPALQVKLLRILQEQEFERVGGTKTIKTNVRLVAATNRNLEKMVKNGEFREDLFYRLNVIPVNLPPLRERYEDIQLLIEHYLKKYMREHHKEMYFSKAALEILLEYPWPGNIRELQNTMERIVLICPQGELQPEMLNHVMPFNFQKMYMPQERVEEPQKTVEHPVSDHEFSQGHDEHISLTKSSLQDMEKEAIIKALIENRGIQTKAAKQLGMSARQIGYKIKKYDIDL</sequence>
<evidence type="ECO:0000313" key="8">
    <source>
        <dbReference type="Proteomes" id="UP001169069"/>
    </source>
</evidence>
<evidence type="ECO:0000313" key="7">
    <source>
        <dbReference type="EMBL" id="MDM5270819.1"/>
    </source>
</evidence>
<dbReference type="PROSITE" id="PS00688">
    <property type="entry name" value="SIGMA54_INTERACT_3"/>
    <property type="match status" value="1"/>
</dbReference>
<reference evidence="7" key="1">
    <citation type="submission" date="2023-01" db="EMBL/GenBank/DDBJ databases">
        <title>Sulfurovum sp. zt1-1 genome assembly.</title>
        <authorList>
            <person name="Wang J."/>
        </authorList>
    </citation>
    <scope>NUCLEOTIDE SEQUENCE</scope>
    <source>
        <strain evidence="7">Zt1-1</strain>
    </source>
</reference>
<dbReference type="Pfam" id="PF02954">
    <property type="entry name" value="HTH_8"/>
    <property type="match status" value="1"/>
</dbReference>